<dbReference type="Pfam" id="PF06305">
    <property type="entry name" value="LapA_dom"/>
    <property type="match status" value="1"/>
</dbReference>
<comment type="caution">
    <text evidence="7">The sequence shown here is derived from an EMBL/GenBank/DDBJ whole genome shotgun (WGS) entry which is preliminary data.</text>
</comment>
<evidence type="ECO:0000256" key="3">
    <source>
        <dbReference type="ARBA" id="ARBA00022989"/>
    </source>
</evidence>
<dbReference type="AlphaFoldDB" id="A0A2T5IYZ0"/>
<sequence length="102" mass="11535">MMTFKSLGRIFWGLLFTVLLLLSLTLVVSNQQLTSLNLLVIELTAVPIGLIVLLSFVLGCLLGLVASLFIYRVLALRWQLRQSERELAELRKQTIRPIPLSK</sequence>
<evidence type="ECO:0000256" key="2">
    <source>
        <dbReference type="ARBA" id="ARBA00022692"/>
    </source>
</evidence>
<dbReference type="GO" id="GO:0005886">
    <property type="term" value="C:plasma membrane"/>
    <property type="evidence" value="ECO:0007669"/>
    <property type="project" value="InterPro"/>
</dbReference>
<name>A0A2T5IYZ0_9GAMM</name>
<feature type="domain" description="Lipopolysaccharide assembly protein A" evidence="6">
    <location>
        <begin position="30"/>
        <end position="93"/>
    </location>
</feature>
<dbReference type="RefSeq" id="WP_204509315.1">
    <property type="nucleotide sequence ID" value="NZ_QAON01000008.1"/>
</dbReference>
<evidence type="ECO:0000313" key="8">
    <source>
        <dbReference type="Proteomes" id="UP000244223"/>
    </source>
</evidence>
<keyword evidence="2 5" id="KW-0812">Transmembrane</keyword>
<keyword evidence="3 5" id="KW-1133">Transmembrane helix</keyword>
<evidence type="ECO:0000256" key="4">
    <source>
        <dbReference type="ARBA" id="ARBA00023136"/>
    </source>
</evidence>
<reference evidence="7 8" key="1">
    <citation type="submission" date="2018-04" db="EMBL/GenBank/DDBJ databases">
        <title>Genomic Encyclopedia of Archaeal and Bacterial Type Strains, Phase II (KMG-II): from individual species to whole genera.</title>
        <authorList>
            <person name="Goeker M."/>
        </authorList>
    </citation>
    <scope>NUCLEOTIDE SEQUENCE [LARGE SCALE GENOMIC DNA]</scope>
    <source>
        <strain evidence="7 8">DSM 5822</strain>
    </source>
</reference>
<dbReference type="InterPro" id="IPR010445">
    <property type="entry name" value="LapA_dom"/>
</dbReference>
<protein>
    <submittedName>
        <fullName evidence="7">Uncharacterized protein DUF1049</fullName>
    </submittedName>
</protein>
<feature type="transmembrane region" description="Helical" evidence="5">
    <location>
        <begin position="45"/>
        <end position="71"/>
    </location>
</feature>
<keyword evidence="1" id="KW-1003">Cell membrane</keyword>
<accession>A0A2T5IYZ0</accession>
<evidence type="ECO:0000313" key="7">
    <source>
        <dbReference type="EMBL" id="PTQ89229.1"/>
    </source>
</evidence>
<evidence type="ECO:0000256" key="5">
    <source>
        <dbReference type="SAM" id="Phobius"/>
    </source>
</evidence>
<organism evidence="7 8">
    <name type="scientific">Agitococcus lubricus</name>
    <dbReference type="NCBI Taxonomy" id="1077255"/>
    <lineage>
        <taxon>Bacteria</taxon>
        <taxon>Pseudomonadati</taxon>
        <taxon>Pseudomonadota</taxon>
        <taxon>Gammaproteobacteria</taxon>
        <taxon>Moraxellales</taxon>
        <taxon>Moraxellaceae</taxon>
        <taxon>Agitococcus</taxon>
    </lineage>
</organism>
<dbReference type="Proteomes" id="UP000244223">
    <property type="component" value="Unassembled WGS sequence"/>
</dbReference>
<dbReference type="EMBL" id="QAON01000008">
    <property type="protein sequence ID" value="PTQ89229.1"/>
    <property type="molecule type" value="Genomic_DNA"/>
</dbReference>
<keyword evidence="8" id="KW-1185">Reference proteome</keyword>
<proteinExistence type="predicted"/>
<keyword evidence="4 5" id="KW-0472">Membrane</keyword>
<evidence type="ECO:0000256" key="1">
    <source>
        <dbReference type="ARBA" id="ARBA00022475"/>
    </source>
</evidence>
<evidence type="ECO:0000259" key="6">
    <source>
        <dbReference type="Pfam" id="PF06305"/>
    </source>
</evidence>
<gene>
    <name evidence="7" type="ORF">C8N29_108113</name>
</gene>